<dbReference type="Gene3D" id="1.10.10.60">
    <property type="entry name" value="Homeodomain-like"/>
    <property type="match status" value="1"/>
</dbReference>
<proteinExistence type="predicted"/>
<dbReference type="Gene3D" id="1.10.357.10">
    <property type="entry name" value="Tetracycline Repressor, domain 2"/>
    <property type="match status" value="1"/>
</dbReference>
<dbReference type="Pfam" id="PF00440">
    <property type="entry name" value="TetR_N"/>
    <property type="match status" value="1"/>
</dbReference>
<evidence type="ECO:0000313" key="5">
    <source>
        <dbReference type="Proteomes" id="UP001185069"/>
    </source>
</evidence>
<dbReference type="PROSITE" id="PS50977">
    <property type="entry name" value="HTH_TETR_2"/>
    <property type="match status" value="1"/>
</dbReference>
<dbReference type="SUPFAM" id="SSF48498">
    <property type="entry name" value="Tetracyclin repressor-like, C-terminal domain"/>
    <property type="match status" value="1"/>
</dbReference>
<organism evidence="4 5">
    <name type="scientific">Arthrobacter russicus</name>
    <dbReference type="NCBI Taxonomy" id="172040"/>
    <lineage>
        <taxon>Bacteria</taxon>
        <taxon>Bacillati</taxon>
        <taxon>Actinomycetota</taxon>
        <taxon>Actinomycetes</taxon>
        <taxon>Micrococcales</taxon>
        <taxon>Micrococcaceae</taxon>
        <taxon>Arthrobacter</taxon>
    </lineage>
</organism>
<sequence>MTGDSNGLRPRRGRRSGGTDTKDLILEAARIRFAQEGFDAVSLRQIARDAGVDAALVHHYFGSKDELFAACVALPMDPAKVLGHLAGTPVEQRAEVILRTILDLWDSPARTAMLAMVRSALNSDAQAALLRQVLTRLILPRALAGLDYPEDERELRGSLLVSQVLGLLHARHLLRIEPLASVGSEQIIRWVAPTLQRYLTGDVDGQNSPSTSPAA</sequence>
<dbReference type="PRINTS" id="PR00455">
    <property type="entry name" value="HTHTETR"/>
</dbReference>
<dbReference type="PANTHER" id="PTHR30055:SF235">
    <property type="entry name" value="TRANSCRIPTIONAL REGULATORY PROTEIN"/>
    <property type="match status" value="1"/>
</dbReference>
<reference evidence="4 5" key="1">
    <citation type="submission" date="2023-07" db="EMBL/GenBank/DDBJ databases">
        <title>Sequencing the genomes of 1000 actinobacteria strains.</title>
        <authorList>
            <person name="Klenk H.-P."/>
        </authorList>
    </citation>
    <scope>NUCLEOTIDE SEQUENCE [LARGE SCALE GENOMIC DNA]</scope>
    <source>
        <strain evidence="4 5">DSM 14555</strain>
    </source>
</reference>
<gene>
    <name evidence="4" type="ORF">JOE69_002953</name>
</gene>
<comment type="caution">
    <text evidence="4">The sequence shown here is derived from an EMBL/GenBank/DDBJ whole genome shotgun (WGS) entry which is preliminary data.</text>
</comment>
<dbReference type="InterPro" id="IPR050109">
    <property type="entry name" value="HTH-type_TetR-like_transc_reg"/>
</dbReference>
<feature type="DNA-binding region" description="H-T-H motif" evidence="2">
    <location>
        <begin position="42"/>
        <end position="61"/>
    </location>
</feature>
<dbReference type="Pfam" id="PF17920">
    <property type="entry name" value="TetR_C_16"/>
    <property type="match status" value="1"/>
</dbReference>
<dbReference type="RefSeq" id="WP_309799962.1">
    <property type="nucleotide sequence ID" value="NZ_BAAAHY010000004.1"/>
</dbReference>
<evidence type="ECO:0000256" key="2">
    <source>
        <dbReference type="PROSITE-ProRule" id="PRU00335"/>
    </source>
</evidence>
<evidence type="ECO:0000313" key="4">
    <source>
        <dbReference type="EMBL" id="MDR6270715.1"/>
    </source>
</evidence>
<keyword evidence="5" id="KW-1185">Reference proteome</keyword>
<dbReference type="InterPro" id="IPR001647">
    <property type="entry name" value="HTH_TetR"/>
</dbReference>
<protein>
    <submittedName>
        <fullName evidence="4">AcrR family transcriptional regulator</fullName>
    </submittedName>
</protein>
<name>A0ABU1JF10_9MICC</name>
<dbReference type="InterPro" id="IPR009057">
    <property type="entry name" value="Homeodomain-like_sf"/>
</dbReference>
<dbReference type="EMBL" id="JAVDQF010000001">
    <property type="protein sequence ID" value="MDR6270715.1"/>
    <property type="molecule type" value="Genomic_DNA"/>
</dbReference>
<evidence type="ECO:0000259" key="3">
    <source>
        <dbReference type="PROSITE" id="PS50977"/>
    </source>
</evidence>
<dbReference type="InterPro" id="IPR036271">
    <property type="entry name" value="Tet_transcr_reg_TetR-rel_C_sf"/>
</dbReference>
<dbReference type="PANTHER" id="PTHR30055">
    <property type="entry name" value="HTH-TYPE TRANSCRIPTIONAL REGULATOR RUTR"/>
    <property type="match status" value="1"/>
</dbReference>
<feature type="domain" description="HTH tetR-type" evidence="3">
    <location>
        <begin position="19"/>
        <end position="79"/>
    </location>
</feature>
<keyword evidence="1 2" id="KW-0238">DNA-binding</keyword>
<accession>A0ABU1JF10</accession>
<dbReference type="Proteomes" id="UP001185069">
    <property type="component" value="Unassembled WGS sequence"/>
</dbReference>
<dbReference type="InterPro" id="IPR041678">
    <property type="entry name" value="TetR_C_16"/>
</dbReference>
<dbReference type="SUPFAM" id="SSF46689">
    <property type="entry name" value="Homeodomain-like"/>
    <property type="match status" value="1"/>
</dbReference>
<evidence type="ECO:0000256" key="1">
    <source>
        <dbReference type="ARBA" id="ARBA00023125"/>
    </source>
</evidence>